<accession>A0A172UR14</accession>
<evidence type="ECO:0000313" key="3">
    <source>
        <dbReference type="EMBL" id="ANE81378.1"/>
    </source>
</evidence>
<dbReference type="OrthoDB" id="8417725at2"/>
<dbReference type="KEGG" id="madi:A7U43_20630"/>
<dbReference type="CDD" id="cd07814">
    <property type="entry name" value="SRPBCC_CalC_Aha1-like"/>
    <property type="match status" value="1"/>
</dbReference>
<dbReference type="Proteomes" id="UP000077143">
    <property type="component" value="Chromosome"/>
</dbReference>
<sequence>MPAHHDDEKRWVDLELVVDGTPEQVWQAVATGPGNSAWFTDTTIDESVGGRVEFDFGASGSSSGDVTHWEPPHRLGYVERDWCEGAPPVVTEVTVTARAGDRCVIRMVHSLFTDSADWDDQIEGFESGWPGHFAVLQTYLRHFAGRPAVSVHLSATGDLPQPEAWKLMLAAFGLHGADVGDLRTLRPAEDDFVGLVERIHQDENQRYLVVRLAEPTPGTVMFGSCAPGGQTSTAVNAFFYGADAERNAALARPAWRTLLEGALR</sequence>
<protein>
    <submittedName>
        <fullName evidence="3">ATPase</fullName>
    </submittedName>
</protein>
<dbReference type="EMBL" id="CP015596">
    <property type="protein sequence ID" value="ANE81378.1"/>
    <property type="molecule type" value="Genomic_DNA"/>
</dbReference>
<dbReference type="AlphaFoldDB" id="A0A172UR14"/>
<proteinExistence type="inferred from homology"/>
<keyword evidence="4" id="KW-1185">Reference proteome</keyword>
<evidence type="ECO:0000313" key="4">
    <source>
        <dbReference type="Proteomes" id="UP000077143"/>
    </source>
</evidence>
<name>A0A172UR14_9MYCO</name>
<dbReference type="Pfam" id="PF08327">
    <property type="entry name" value="AHSA1"/>
    <property type="match status" value="1"/>
</dbReference>
<comment type="similarity">
    <text evidence="1">Belongs to the AHA1 family.</text>
</comment>
<dbReference type="InterPro" id="IPR023393">
    <property type="entry name" value="START-like_dom_sf"/>
</dbReference>
<reference evidence="3 4" key="1">
    <citation type="submission" date="2016-05" db="EMBL/GenBank/DDBJ databases">
        <title>Complete genome sequence of a phthalic acid esters degrading Mycobacterium sp. YC-RL4.</title>
        <authorList>
            <person name="Ren L."/>
            <person name="Fan S."/>
            <person name="Ruth N."/>
            <person name="Jia Y."/>
            <person name="Wang J."/>
            <person name="Qiao C."/>
        </authorList>
    </citation>
    <scope>NUCLEOTIDE SEQUENCE [LARGE SCALE GENOMIC DNA]</scope>
    <source>
        <strain evidence="3 4">YC-RL4</strain>
    </source>
</reference>
<organism evidence="3 4">
    <name type="scientific">Mycobacterium adipatum</name>
    <dbReference type="NCBI Taxonomy" id="1682113"/>
    <lineage>
        <taxon>Bacteria</taxon>
        <taxon>Bacillati</taxon>
        <taxon>Actinomycetota</taxon>
        <taxon>Actinomycetes</taxon>
        <taxon>Mycobacteriales</taxon>
        <taxon>Mycobacteriaceae</taxon>
        <taxon>Mycobacterium</taxon>
    </lineage>
</organism>
<dbReference type="STRING" id="1682113.A7U43_20630"/>
<dbReference type="SUPFAM" id="SSF55961">
    <property type="entry name" value="Bet v1-like"/>
    <property type="match status" value="1"/>
</dbReference>
<feature type="domain" description="Activator of Hsp90 ATPase homologue 1/2-like C-terminal" evidence="2">
    <location>
        <begin position="21"/>
        <end position="140"/>
    </location>
</feature>
<dbReference type="InterPro" id="IPR013538">
    <property type="entry name" value="ASHA1/2-like_C"/>
</dbReference>
<evidence type="ECO:0000256" key="1">
    <source>
        <dbReference type="ARBA" id="ARBA00006817"/>
    </source>
</evidence>
<gene>
    <name evidence="3" type="ORF">A7U43_20630</name>
</gene>
<dbReference type="RefSeq" id="WP_067998941.1">
    <property type="nucleotide sequence ID" value="NZ_CP015596.1"/>
</dbReference>
<evidence type="ECO:0000259" key="2">
    <source>
        <dbReference type="Pfam" id="PF08327"/>
    </source>
</evidence>
<dbReference type="Gene3D" id="3.30.530.20">
    <property type="match status" value="1"/>
</dbReference>